<evidence type="ECO:0000313" key="12">
    <source>
        <dbReference type="Proteomes" id="UP000266328"/>
    </source>
</evidence>
<organism evidence="11 12">
    <name type="scientific">Candidatus Cryosericum terrychapinii</name>
    <dbReference type="NCBI Taxonomy" id="2290919"/>
    <lineage>
        <taxon>Bacteria</taxon>
        <taxon>Pseudomonadati</taxon>
        <taxon>Caldisericota/Cryosericota group</taxon>
        <taxon>Candidatus Cryosericota</taxon>
        <taxon>Candidatus Cryosericia</taxon>
        <taxon>Candidatus Cryosericales</taxon>
        <taxon>Candidatus Cryosericaceae</taxon>
        <taxon>Candidatus Cryosericum</taxon>
    </lineage>
</organism>
<proteinExistence type="inferred from homology"/>
<dbReference type="PROSITE" id="PS50928">
    <property type="entry name" value="ABC_TM1"/>
    <property type="match status" value="1"/>
</dbReference>
<evidence type="ECO:0000256" key="3">
    <source>
        <dbReference type="ARBA" id="ARBA00022475"/>
    </source>
</evidence>
<comment type="similarity">
    <text evidence="9">Belongs to the binding-protein-dependent transport system permease family.</text>
</comment>
<keyword evidence="3" id="KW-1003">Cell membrane</keyword>
<dbReference type="AlphaFoldDB" id="A0A398CXD1"/>
<dbReference type="InterPro" id="IPR025966">
    <property type="entry name" value="OppC_N"/>
</dbReference>
<dbReference type="InterPro" id="IPR000515">
    <property type="entry name" value="MetI-like"/>
</dbReference>
<evidence type="ECO:0000256" key="6">
    <source>
        <dbReference type="ARBA" id="ARBA00022927"/>
    </source>
</evidence>
<evidence type="ECO:0000259" key="10">
    <source>
        <dbReference type="PROSITE" id="PS50928"/>
    </source>
</evidence>
<dbReference type="GO" id="GO:0015833">
    <property type="term" value="P:peptide transport"/>
    <property type="evidence" value="ECO:0007669"/>
    <property type="project" value="UniProtKB-KW"/>
</dbReference>
<dbReference type="Gene3D" id="1.10.3720.10">
    <property type="entry name" value="MetI-like"/>
    <property type="match status" value="1"/>
</dbReference>
<dbReference type="RefSeq" id="WP_119088434.1">
    <property type="nucleotide sequence ID" value="NZ_QXIS01000002.1"/>
</dbReference>
<evidence type="ECO:0000256" key="7">
    <source>
        <dbReference type="ARBA" id="ARBA00022989"/>
    </source>
</evidence>
<protein>
    <submittedName>
        <fullName evidence="11">ABC transporter permease</fullName>
    </submittedName>
</protein>
<evidence type="ECO:0000313" key="11">
    <source>
        <dbReference type="EMBL" id="RIE06880.1"/>
    </source>
</evidence>
<dbReference type="InterPro" id="IPR035906">
    <property type="entry name" value="MetI-like_sf"/>
</dbReference>
<feature type="transmembrane region" description="Helical" evidence="9">
    <location>
        <begin position="242"/>
        <end position="263"/>
    </location>
</feature>
<keyword evidence="6" id="KW-0653">Protein transport</keyword>
<dbReference type="InterPro" id="IPR050366">
    <property type="entry name" value="BP-dependent_transpt_permease"/>
</dbReference>
<dbReference type="CDD" id="cd06261">
    <property type="entry name" value="TM_PBP2"/>
    <property type="match status" value="1"/>
</dbReference>
<sequence>MITDIWHRLKRHRLAMAGLAIIVVLILTAIFASVIAPYSYRDQNLDQALLSPSRDHLFGTDQFGRDLFSRIIYGSRISIAVAFLPVIVSVGIGVLLGAISGYYGGWIDLLIMRLADIMFAFPSLLFAIAIIFAIGRGILSLFIALALVDWAGDARLIRGQVLSIRSKEYVEAARAIGMSDRRIILRHVLPNCLAPIIVTASMSIPGVILTEASLSFIGLGVQPPTPSWGAILNDGQRFIGNAPWMAFFPGAAIFLTVLAYNFLGDGLRDAMDPFLKN</sequence>
<comment type="caution">
    <text evidence="11">The sequence shown here is derived from an EMBL/GenBank/DDBJ whole genome shotgun (WGS) entry which is preliminary data.</text>
</comment>
<keyword evidence="12" id="KW-1185">Reference proteome</keyword>
<evidence type="ECO:0000256" key="5">
    <source>
        <dbReference type="ARBA" id="ARBA00022856"/>
    </source>
</evidence>
<feature type="transmembrane region" description="Helical" evidence="9">
    <location>
        <begin position="188"/>
        <end position="209"/>
    </location>
</feature>
<keyword evidence="2 9" id="KW-0813">Transport</keyword>
<dbReference type="SUPFAM" id="SSF161098">
    <property type="entry name" value="MetI-like"/>
    <property type="match status" value="1"/>
</dbReference>
<comment type="subcellular location">
    <subcellularLocation>
        <location evidence="1 9">Cell membrane</location>
        <topology evidence="1 9">Multi-pass membrane protein</topology>
    </subcellularLocation>
</comment>
<keyword evidence="8 9" id="KW-0472">Membrane</keyword>
<dbReference type="GO" id="GO:0005886">
    <property type="term" value="C:plasma membrane"/>
    <property type="evidence" value="ECO:0007669"/>
    <property type="project" value="UniProtKB-SubCell"/>
</dbReference>
<evidence type="ECO:0000256" key="2">
    <source>
        <dbReference type="ARBA" id="ARBA00022448"/>
    </source>
</evidence>
<dbReference type="Pfam" id="PF12911">
    <property type="entry name" value="OppC_N"/>
    <property type="match status" value="1"/>
</dbReference>
<keyword evidence="7 9" id="KW-1133">Transmembrane helix</keyword>
<dbReference type="OrthoDB" id="9783218at2"/>
<evidence type="ECO:0000256" key="4">
    <source>
        <dbReference type="ARBA" id="ARBA00022692"/>
    </source>
</evidence>
<feature type="transmembrane region" description="Helical" evidence="9">
    <location>
        <begin position="124"/>
        <end position="148"/>
    </location>
</feature>
<evidence type="ECO:0000256" key="9">
    <source>
        <dbReference type="RuleBase" id="RU363032"/>
    </source>
</evidence>
<gene>
    <name evidence="11" type="ORF">SMC7_00505</name>
</gene>
<accession>A0A398CXD1</accession>
<dbReference type="GO" id="GO:0015031">
    <property type="term" value="P:protein transport"/>
    <property type="evidence" value="ECO:0007669"/>
    <property type="project" value="UniProtKB-KW"/>
</dbReference>
<dbReference type="Pfam" id="PF00528">
    <property type="entry name" value="BPD_transp_1"/>
    <property type="match status" value="1"/>
</dbReference>
<name>A0A398CXD1_9BACT</name>
<dbReference type="EMBL" id="QXIS01000002">
    <property type="protein sequence ID" value="RIE06880.1"/>
    <property type="molecule type" value="Genomic_DNA"/>
</dbReference>
<dbReference type="PANTHER" id="PTHR43386">
    <property type="entry name" value="OLIGOPEPTIDE TRANSPORT SYSTEM PERMEASE PROTEIN APPC"/>
    <property type="match status" value="1"/>
</dbReference>
<evidence type="ECO:0000256" key="8">
    <source>
        <dbReference type="ARBA" id="ARBA00023136"/>
    </source>
</evidence>
<feature type="domain" description="ABC transmembrane type-1" evidence="10">
    <location>
        <begin position="75"/>
        <end position="264"/>
    </location>
</feature>
<evidence type="ECO:0000256" key="1">
    <source>
        <dbReference type="ARBA" id="ARBA00004651"/>
    </source>
</evidence>
<keyword evidence="4 9" id="KW-0812">Transmembrane</keyword>
<keyword evidence="5" id="KW-0571">Peptide transport</keyword>
<dbReference type="GO" id="GO:0055085">
    <property type="term" value="P:transmembrane transport"/>
    <property type="evidence" value="ECO:0007669"/>
    <property type="project" value="InterPro"/>
</dbReference>
<dbReference type="PANTHER" id="PTHR43386:SF24">
    <property type="entry name" value="OLIGOPEPTIDE TRANSPORT SYSTEM PERMEASE PROTEIN AMID"/>
    <property type="match status" value="1"/>
</dbReference>
<dbReference type="Proteomes" id="UP000266328">
    <property type="component" value="Unassembled WGS sequence"/>
</dbReference>
<feature type="transmembrane region" description="Helical" evidence="9">
    <location>
        <begin position="79"/>
        <end position="104"/>
    </location>
</feature>
<feature type="transmembrane region" description="Helical" evidence="9">
    <location>
        <begin position="14"/>
        <end position="36"/>
    </location>
</feature>
<reference evidence="11 12" key="1">
    <citation type="submission" date="2018-09" db="EMBL/GenBank/DDBJ databases">
        <title>Discovery and Ecogenomic Context for Candidatus Cryosericales, a Global Caldiserica Order Active in Thawing Permafrost.</title>
        <authorList>
            <person name="Martinez M.A."/>
            <person name="Woodcroft B.J."/>
            <person name="Ignacio Espinoza J.C."/>
            <person name="Zayed A."/>
            <person name="Singleton C.M."/>
            <person name="Boyd J."/>
            <person name="Li Y.-F."/>
            <person name="Purvine S."/>
            <person name="Maughan H."/>
            <person name="Hodgkins S.B."/>
            <person name="Anderson D."/>
            <person name="Sederholm M."/>
            <person name="Temperton B."/>
            <person name="Saleska S.R."/>
            <person name="Tyson G.W."/>
            <person name="Rich V.I."/>
        </authorList>
    </citation>
    <scope>NUCLEOTIDE SEQUENCE [LARGE SCALE GENOMIC DNA]</scope>
    <source>
        <strain evidence="11 12">SMC7</strain>
    </source>
</reference>